<name>A0ABU5N405_9MICO</name>
<evidence type="ECO:0000313" key="2">
    <source>
        <dbReference type="Proteomes" id="UP001291912"/>
    </source>
</evidence>
<dbReference type="EMBL" id="JAWJYN010000001">
    <property type="protein sequence ID" value="MDZ8160783.1"/>
    <property type="molecule type" value="Genomic_DNA"/>
</dbReference>
<accession>A0ABU5N405</accession>
<keyword evidence="2" id="KW-1185">Reference proteome</keyword>
<dbReference type="RefSeq" id="WP_194423471.1">
    <property type="nucleotide sequence ID" value="NZ_BAAAPT010000001.1"/>
</dbReference>
<dbReference type="Proteomes" id="UP001291912">
    <property type="component" value="Unassembled WGS sequence"/>
</dbReference>
<comment type="caution">
    <text evidence="1">The sequence shown here is derived from an EMBL/GenBank/DDBJ whole genome shotgun (WGS) entry which is preliminary data.</text>
</comment>
<gene>
    <name evidence="1" type="ORF">R2Q92_02980</name>
</gene>
<sequence length="441" mass="45474">MSDELDISAGGAVAVDTDTLRDAARGFDAVGADLDDVVGLLASAADDLAVGPATSQRLGGDVDALRVRARDRADAARDVAVALREAAAVYETVELWAERRAAQLAGDDARVGLIERRIRALHGDHPDAAFDAAVLMARHTLTWPSDLIGQAQTSGALLSPYGAVGFFVGGLAYGVRGRGFGRVPPGAGLTGAASAVTVHRTPHTPTPTAPRSFADLAQRMPSGAAQVRIEKYTFAGAPAQYVVYVAGTRSAGFGGTQPFDNRSNLQLYSGQRSASYDATIAAMADAGIRPGDIVHTAAHSQAAMITSHIALAGDYDTRTLVTFGSPVHVDVGDDVLSIAVRHTDDPVAALASGGHSHPVGAPGSFVVERSADPDAGLDDITMPAHDMAVYAETAALVDAGDDPRAAGVHDLVDELAEADAVEVFEYTAHRRSDRSGGGGGR</sequence>
<proteinExistence type="predicted"/>
<organism evidence="1 2">
    <name type="scientific">Microbacterium aquimaris</name>
    <dbReference type="NCBI Taxonomy" id="459816"/>
    <lineage>
        <taxon>Bacteria</taxon>
        <taxon>Bacillati</taxon>
        <taxon>Actinomycetota</taxon>
        <taxon>Actinomycetes</taxon>
        <taxon>Micrococcales</taxon>
        <taxon>Microbacteriaceae</taxon>
        <taxon>Microbacterium</taxon>
    </lineage>
</organism>
<evidence type="ECO:0008006" key="3">
    <source>
        <dbReference type="Google" id="ProtNLM"/>
    </source>
</evidence>
<evidence type="ECO:0000313" key="1">
    <source>
        <dbReference type="EMBL" id="MDZ8160783.1"/>
    </source>
</evidence>
<protein>
    <recommendedName>
        <fullName evidence="3">WXG100 family type VII secretion target</fullName>
    </recommendedName>
</protein>
<reference evidence="1 2" key="1">
    <citation type="submission" date="2023-10" db="EMBL/GenBank/DDBJ databases">
        <title>Microbacterium xanthum sp. nov., isolated from seaweed.</title>
        <authorList>
            <person name="Lee S.D."/>
        </authorList>
    </citation>
    <scope>NUCLEOTIDE SEQUENCE [LARGE SCALE GENOMIC DNA]</scope>
    <source>
        <strain evidence="1 2">KCTC 19124</strain>
    </source>
</reference>